<evidence type="ECO:0000256" key="9">
    <source>
        <dbReference type="ARBA" id="ARBA00022723"/>
    </source>
</evidence>
<dbReference type="InterPro" id="IPR008284">
    <property type="entry name" value="MoCF_biosynth_CS"/>
</dbReference>
<feature type="domain" description="MoaB/Mog" evidence="14">
    <location>
        <begin position="181"/>
        <end position="318"/>
    </location>
</feature>
<comment type="catalytic activity">
    <reaction evidence="12">
        <text>adenylyl-molybdopterin + molybdate = Mo-molybdopterin + AMP + H(+)</text>
        <dbReference type="Rhea" id="RHEA:35047"/>
        <dbReference type="ChEBI" id="CHEBI:15378"/>
        <dbReference type="ChEBI" id="CHEBI:36264"/>
        <dbReference type="ChEBI" id="CHEBI:62727"/>
        <dbReference type="ChEBI" id="CHEBI:71302"/>
        <dbReference type="ChEBI" id="CHEBI:456215"/>
        <dbReference type="EC" id="2.10.1.1"/>
    </reaction>
</comment>
<comment type="function">
    <text evidence="2 13">Catalyzes the insertion of molybdate into adenylated molybdopterin with the concomitant release of AMP.</text>
</comment>
<evidence type="ECO:0000256" key="3">
    <source>
        <dbReference type="ARBA" id="ARBA00005046"/>
    </source>
</evidence>
<keyword evidence="11 13" id="KW-0501">Molybdenum cofactor biosynthesis</keyword>
<dbReference type="SMART" id="SM00852">
    <property type="entry name" value="MoCF_biosynth"/>
    <property type="match status" value="1"/>
</dbReference>
<dbReference type="SUPFAM" id="SSF53218">
    <property type="entry name" value="Molybdenum cofactor biosynthesis proteins"/>
    <property type="match status" value="1"/>
</dbReference>
<dbReference type="AlphaFoldDB" id="A0A4R6EY49"/>
<dbReference type="FunFam" id="2.170.190.11:FF:000003">
    <property type="entry name" value="Molybdopterin molybdenumtransferase"/>
    <property type="match status" value="1"/>
</dbReference>
<dbReference type="Gene3D" id="3.40.980.10">
    <property type="entry name" value="MoaB/Mog-like domain"/>
    <property type="match status" value="1"/>
</dbReference>
<reference evidence="15 16" key="1">
    <citation type="submission" date="2019-03" db="EMBL/GenBank/DDBJ databases">
        <title>Genomic analyses of the natural microbiome of Caenorhabditis elegans.</title>
        <authorList>
            <person name="Samuel B."/>
        </authorList>
    </citation>
    <scope>NUCLEOTIDE SEQUENCE [LARGE SCALE GENOMIC DNA]</scope>
    <source>
        <strain evidence="15 16">BIGb0156</strain>
    </source>
</reference>
<dbReference type="EMBL" id="SNVX01000001">
    <property type="protein sequence ID" value="TDN64771.1"/>
    <property type="molecule type" value="Genomic_DNA"/>
</dbReference>
<evidence type="ECO:0000256" key="10">
    <source>
        <dbReference type="ARBA" id="ARBA00022842"/>
    </source>
</evidence>
<dbReference type="Gene3D" id="2.40.340.10">
    <property type="entry name" value="MoeA, C-terminal, domain IV"/>
    <property type="match status" value="1"/>
</dbReference>
<dbReference type="FunFam" id="3.40.980.10:FF:000004">
    <property type="entry name" value="Molybdopterin molybdenumtransferase"/>
    <property type="match status" value="1"/>
</dbReference>
<evidence type="ECO:0000256" key="2">
    <source>
        <dbReference type="ARBA" id="ARBA00002901"/>
    </source>
</evidence>
<dbReference type="InterPro" id="IPR005110">
    <property type="entry name" value="MoeA_linker/N"/>
</dbReference>
<dbReference type="InterPro" id="IPR001453">
    <property type="entry name" value="MoaB/Mog_dom"/>
</dbReference>
<dbReference type="PANTHER" id="PTHR10192">
    <property type="entry name" value="MOLYBDOPTERIN BIOSYNTHESIS PROTEIN"/>
    <property type="match status" value="1"/>
</dbReference>
<evidence type="ECO:0000256" key="12">
    <source>
        <dbReference type="ARBA" id="ARBA00047317"/>
    </source>
</evidence>
<keyword evidence="10 13" id="KW-0460">Magnesium</keyword>
<name>A0A4R6EY49_SCAGO</name>
<dbReference type="UniPathway" id="UPA00344"/>
<protein>
    <recommendedName>
        <fullName evidence="6 13">Molybdopterin molybdenumtransferase</fullName>
        <ecNumber evidence="5 13">2.10.1.1</ecNumber>
    </recommendedName>
</protein>
<dbReference type="InterPro" id="IPR038987">
    <property type="entry name" value="MoeA-like"/>
</dbReference>
<dbReference type="Pfam" id="PF03453">
    <property type="entry name" value="MoeA_N"/>
    <property type="match status" value="1"/>
</dbReference>
<dbReference type="FunFam" id="2.40.340.10:FF:000003">
    <property type="entry name" value="Molybdopterin molybdenumtransferase"/>
    <property type="match status" value="1"/>
</dbReference>
<dbReference type="CDD" id="cd00887">
    <property type="entry name" value="MoeA"/>
    <property type="match status" value="1"/>
</dbReference>
<dbReference type="Pfam" id="PF00994">
    <property type="entry name" value="MoCF_biosynth"/>
    <property type="match status" value="1"/>
</dbReference>
<evidence type="ECO:0000256" key="4">
    <source>
        <dbReference type="ARBA" id="ARBA00010763"/>
    </source>
</evidence>
<dbReference type="InterPro" id="IPR036688">
    <property type="entry name" value="MoeA_C_domain_IV_sf"/>
</dbReference>
<dbReference type="Gene3D" id="3.90.105.10">
    <property type="entry name" value="Molybdopterin biosynthesis moea protein, domain 2"/>
    <property type="match status" value="1"/>
</dbReference>
<sequence length="411" mass="43945">MDFNAGLMPLDVALTQMLDRISPLNDTETLPLMQAFGRITAKDVVSPLDVPGFDNSAMDGYAVRLADLADGKPLPLAGKAFAGQPFDGEWPAGTCVRIMTGAPVPTGCDAVVMQEETEQTDHGVRFTARVNAGQNIRRRGEDITAGSAVFPRGTRLTVAELPVLASLGIPQVEVVRKVRVAVFSTGDELKLPGEPLAAGQIYDTNRLAVHLMLEQLGCEVINLGIIPDSQEKLRAAFIAADSQADVVISSGGVSVGEADYTKTILDELGEIAFWKLAIKPGKPFAFGKLKHSWFCGLPGNPVSAALTFYQLVQPLLAKLSGNPDSGLSPRLRVQTTTRLKKSSGRLDFQRGVLTRNAEGDLSVATTGHQGSHVFSSFSQGNCFIVLERDRGNVDAGEWVEVEPFNALFGGL</sequence>
<dbReference type="InterPro" id="IPR036425">
    <property type="entry name" value="MoaB/Mog-like_dom_sf"/>
</dbReference>
<evidence type="ECO:0000256" key="8">
    <source>
        <dbReference type="ARBA" id="ARBA00022679"/>
    </source>
</evidence>
<dbReference type="PANTHER" id="PTHR10192:SF5">
    <property type="entry name" value="GEPHYRIN"/>
    <property type="match status" value="1"/>
</dbReference>
<dbReference type="Gene3D" id="2.170.190.11">
    <property type="entry name" value="Molybdopterin biosynthesis moea protein, domain 3"/>
    <property type="match status" value="1"/>
</dbReference>
<comment type="similarity">
    <text evidence="4 13">Belongs to the MoeA family.</text>
</comment>
<evidence type="ECO:0000256" key="1">
    <source>
        <dbReference type="ARBA" id="ARBA00001946"/>
    </source>
</evidence>
<accession>A0A4R6EY49</accession>
<dbReference type="OrthoDB" id="9804758at2"/>
<dbReference type="GO" id="GO:0046872">
    <property type="term" value="F:metal ion binding"/>
    <property type="evidence" value="ECO:0007669"/>
    <property type="project" value="UniProtKB-UniRule"/>
</dbReference>
<evidence type="ECO:0000256" key="5">
    <source>
        <dbReference type="ARBA" id="ARBA00013269"/>
    </source>
</evidence>
<dbReference type="RefSeq" id="WP_133460199.1">
    <property type="nucleotide sequence ID" value="NZ_SNVX01000001.1"/>
</dbReference>
<dbReference type="NCBIfam" id="NF007960">
    <property type="entry name" value="PRK10680.1"/>
    <property type="match status" value="1"/>
</dbReference>
<comment type="pathway">
    <text evidence="3 13">Cofactor biosynthesis; molybdopterin biosynthesis.</text>
</comment>
<dbReference type="InterPro" id="IPR005111">
    <property type="entry name" value="MoeA_C_domain_IV"/>
</dbReference>
<dbReference type="PROSITE" id="PS01079">
    <property type="entry name" value="MOCF_BIOSYNTHESIS_2"/>
    <property type="match status" value="1"/>
</dbReference>
<dbReference type="GO" id="GO:0005829">
    <property type="term" value="C:cytosol"/>
    <property type="evidence" value="ECO:0007669"/>
    <property type="project" value="TreeGrafter"/>
</dbReference>
<dbReference type="Pfam" id="PF03454">
    <property type="entry name" value="MoeA_C"/>
    <property type="match status" value="1"/>
</dbReference>
<keyword evidence="16" id="KW-1185">Reference proteome</keyword>
<proteinExistence type="inferred from homology"/>
<dbReference type="SUPFAM" id="SSF63867">
    <property type="entry name" value="MoeA C-terminal domain-like"/>
    <property type="match status" value="1"/>
</dbReference>
<evidence type="ECO:0000259" key="14">
    <source>
        <dbReference type="SMART" id="SM00852"/>
    </source>
</evidence>
<keyword evidence="7 13" id="KW-0500">Molybdenum</keyword>
<evidence type="ECO:0000313" key="15">
    <source>
        <dbReference type="EMBL" id="TDN64771.1"/>
    </source>
</evidence>
<dbReference type="NCBIfam" id="NF045515">
    <property type="entry name" value="Glp_gephyrin"/>
    <property type="match status" value="1"/>
</dbReference>
<dbReference type="NCBIfam" id="TIGR00177">
    <property type="entry name" value="molyb_syn"/>
    <property type="match status" value="1"/>
</dbReference>
<dbReference type="GO" id="GO:0061599">
    <property type="term" value="F:molybdopterin molybdotransferase activity"/>
    <property type="evidence" value="ECO:0007669"/>
    <property type="project" value="UniProtKB-UniRule"/>
</dbReference>
<comment type="caution">
    <text evidence="15">The sequence shown here is derived from an EMBL/GenBank/DDBJ whole genome shotgun (WGS) entry which is preliminary data.</text>
</comment>
<keyword evidence="9 13" id="KW-0479">Metal-binding</keyword>
<evidence type="ECO:0000256" key="6">
    <source>
        <dbReference type="ARBA" id="ARBA00021108"/>
    </source>
</evidence>
<keyword evidence="8 13" id="KW-0808">Transferase</keyword>
<evidence type="ECO:0000256" key="11">
    <source>
        <dbReference type="ARBA" id="ARBA00023150"/>
    </source>
</evidence>
<evidence type="ECO:0000256" key="7">
    <source>
        <dbReference type="ARBA" id="ARBA00022505"/>
    </source>
</evidence>
<organism evidence="15 16">
    <name type="scientific">Scandinavium goeteborgense</name>
    <dbReference type="NCBI Taxonomy" id="1851514"/>
    <lineage>
        <taxon>Bacteria</taxon>
        <taxon>Pseudomonadati</taxon>
        <taxon>Pseudomonadota</taxon>
        <taxon>Gammaproteobacteria</taxon>
        <taxon>Enterobacterales</taxon>
        <taxon>Enterobacteriaceae</taxon>
        <taxon>Scandinavium</taxon>
    </lineage>
</organism>
<dbReference type="InterPro" id="IPR036135">
    <property type="entry name" value="MoeA_linker/N_sf"/>
</dbReference>
<dbReference type="SUPFAM" id="SSF63882">
    <property type="entry name" value="MoeA N-terminal region -like"/>
    <property type="match status" value="1"/>
</dbReference>
<dbReference type="GO" id="GO:0006777">
    <property type="term" value="P:Mo-molybdopterin cofactor biosynthetic process"/>
    <property type="evidence" value="ECO:0007669"/>
    <property type="project" value="UniProtKB-UniRule"/>
</dbReference>
<evidence type="ECO:0000256" key="13">
    <source>
        <dbReference type="RuleBase" id="RU365090"/>
    </source>
</evidence>
<gene>
    <name evidence="15" type="ORF">EC847_101706</name>
</gene>
<evidence type="ECO:0000313" key="16">
    <source>
        <dbReference type="Proteomes" id="UP000295530"/>
    </source>
</evidence>
<comment type="cofactor">
    <cofactor evidence="1 13">
        <name>Mg(2+)</name>
        <dbReference type="ChEBI" id="CHEBI:18420"/>
    </cofactor>
</comment>
<dbReference type="EC" id="2.10.1.1" evidence="5 13"/>
<dbReference type="Proteomes" id="UP000295530">
    <property type="component" value="Unassembled WGS sequence"/>
</dbReference>